<proteinExistence type="predicted"/>
<dbReference type="GeneID" id="116192646"/>
<dbReference type="EMBL" id="PGOL01000434">
    <property type="protein sequence ID" value="PKI70677.1"/>
    <property type="molecule type" value="Genomic_DNA"/>
</dbReference>
<sequence>MRGCISPATSRAKMENAQMRPIGLVELFSRLHKRRKDETYMCPRAAKAVSDFKELKKASQGNDGEDDSGLTEAEIWVKAVGGPDKKGRVYGLKHLNLSDILSNSRAMERRTERMRRHASLLDEEMRGHVNERYSDIRKELKGMMLEERS</sequence>
<dbReference type="OrthoDB" id="1429956at2759"/>
<dbReference type="EMBL" id="MTKT01006103">
    <property type="protein sequence ID" value="OWM63395.1"/>
    <property type="molecule type" value="Genomic_DNA"/>
</dbReference>
<reference evidence="2 4" key="3">
    <citation type="submission" date="2017-11" db="EMBL/GenBank/DDBJ databases">
        <title>De-novo sequencing of pomegranate (Punica granatum L.) genome.</title>
        <authorList>
            <person name="Akparov Z."/>
            <person name="Amiraslanov A."/>
            <person name="Hajiyeva S."/>
            <person name="Abbasov M."/>
            <person name="Kaur K."/>
            <person name="Hamwieh A."/>
            <person name="Solovyev V."/>
            <person name="Salamov A."/>
            <person name="Braich B."/>
            <person name="Kosarev P."/>
            <person name="Mahmoud A."/>
            <person name="Hajiyev E."/>
            <person name="Babayeva S."/>
            <person name="Izzatullayeva V."/>
            <person name="Mammadov A."/>
            <person name="Mammadov A."/>
            <person name="Sharifova S."/>
            <person name="Ojaghi J."/>
            <person name="Eynullazada K."/>
            <person name="Bayramov B."/>
            <person name="Abdulazimova A."/>
            <person name="Shahmuradov I."/>
        </authorList>
    </citation>
    <scope>NUCLEOTIDE SEQUENCE [LARGE SCALE GENOMIC DNA]</scope>
    <source>
        <strain evidence="2">AG2017</strain>
        <strain evidence="4">cv. AG2017</strain>
        <tissue evidence="2">Leaf</tissue>
    </source>
</reference>
<reference evidence="3" key="1">
    <citation type="journal article" date="2017" name="Plant J.">
        <title>The pomegranate (Punica granatum L.) genome and the genomics of punicalagin biosynthesis.</title>
        <authorList>
            <person name="Qin G."/>
            <person name="Xu C."/>
            <person name="Ming R."/>
            <person name="Tang H."/>
            <person name="Guyot R."/>
            <person name="Kramer E.M."/>
            <person name="Hu Y."/>
            <person name="Yi X."/>
            <person name="Qi Y."/>
            <person name="Xu X."/>
            <person name="Gao Z."/>
            <person name="Pan H."/>
            <person name="Jian J."/>
            <person name="Tian Y."/>
            <person name="Yue Z."/>
            <person name="Xu Y."/>
        </authorList>
    </citation>
    <scope>NUCLEOTIDE SEQUENCE [LARGE SCALE GENOMIC DNA]</scope>
    <source>
        <strain evidence="3">cv. Dabenzi</strain>
    </source>
</reference>
<keyword evidence="4" id="KW-1185">Reference proteome</keyword>
<dbReference type="AlphaFoldDB" id="A0A218VSB5"/>
<evidence type="ECO:0000313" key="1">
    <source>
        <dbReference type="EMBL" id="OWM63395.1"/>
    </source>
</evidence>
<dbReference type="Proteomes" id="UP000233551">
    <property type="component" value="Unassembled WGS sequence"/>
</dbReference>
<organism evidence="1 3">
    <name type="scientific">Punica granatum</name>
    <name type="common">Pomegranate</name>
    <dbReference type="NCBI Taxonomy" id="22663"/>
    <lineage>
        <taxon>Eukaryota</taxon>
        <taxon>Viridiplantae</taxon>
        <taxon>Streptophyta</taxon>
        <taxon>Embryophyta</taxon>
        <taxon>Tracheophyta</taxon>
        <taxon>Spermatophyta</taxon>
        <taxon>Magnoliopsida</taxon>
        <taxon>eudicotyledons</taxon>
        <taxon>Gunneridae</taxon>
        <taxon>Pentapetalae</taxon>
        <taxon>rosids</taxon>
        <taxon>malvids</taxon>
        <taxon>Myrtales</taxon>
        <taxon>Lythraceae</taxon>
        <taxon>Punica</taxon>
    </lineage>
</organism>
<dbReference type="InterPro" id="IPR004252">
    <property type="entry name" value="Probable_transposase_24"/>
</dbReference>
<protein>
    <submittedName>
        <fullName evidence="1">Uncharacterized protein</fullName>
    </submittedName>
</protein>
<evidence type="ECO:0000313" key="4">
    <source>
        <dbReference type="Proteomes" id="UP000233551"/>
    </source>
</evidence>
<accession>A0A218VSB5</accession>
<gene>
    <name evidence="1" type="ORF">CDL15_Pgr022140</name>
    <name evidence="2" type="ORF">CRG98_008910</name>
</gene>
<evidence type="ECO:0000313" key="2">
    <source>
        <dbReference type="EMBL" id="PKI70677.1"/>
    </source>
</evidence>
<dbReference type="Proteomes" id="UP000197138">
    <property type="component" value="Unassembled WGS sequence"/>
</dbReference>
<evidence type="ECO:0000313" key="3">
    <source>
        <dbReference type="Proteomes" id="UP000197138"/>
    </source>
</evidence>
<dbReference type="Pfam" id="PF03004">
    <property type="entry name" value="Transposase_24"/>
    <property type="match status" value="1"/>
</dbReference>
<name>A0A218VSB5_PUNGR</name>
<comment type="caution">
    <text evidence="1">The sequence shown here is derived from an EMBL/GenBank/DDBJ whole genome shotgun (WGS) entry which is preliminary data.</text>
</comment>
<reference evidence="1" key="2">
    <citation type="submission" date="2017-06" db="EMBL/GenBank/DDBJ databases">
        <title>The pomegranate genome and the genomics of punicalagin biosynthesis.</title>
        <authorList>
            <person name="Xu C."/>
        </authorList>
    </citation>
    <scope>NUCLEOTIDE SEQUENCE [LARGE SCALE GENOMIC DNA]</scope>
    <source>
        <tissue evidence="1">Fresh leaf</tissue>
    </source>
</reference>